<organism evidence="2 3">
    <name type="scientific">Dictyobacter arantiisoli</name>
    <dbReference type="NCBI Taxonomy" id="2014874"/>
    <lineage>
        <taxon>Bacteria</taxon>
        <taxon>Bacillati</taxon>
        <taxon>Chloroflexota</taxon>
        <taxon>Ktedonobacteria</taxon>
        <taxon>Ktedonobacterales</taxon>
        <taxon>Dictyobacteraceae</taxon>
        <taxon>Dictyobacter</taxon>
    </lineage>
</organism>
<feature type="region of interest" description="Disordered" evidence="1">
    <location>
        <begin position="138"/>
        <end position="279"/>
    </location>
</feature>
<protein>
    <submittedName>
        <fullName evidence="2">Uncharacterized protein</fullName>
    </submittedName>
</protein>
<feature type="compositionally biased region" description="Polar residues" evidence="1">
    <location>
        <begin position="236"/>
        <end position="279"/>
    </location>
</feature>
<feature type="compositionally biased region" description="Polar residues" evidence="1">
    <location>
        <begin position="148"/>
        <end position="157"/>
    </location>
</feature>
<dbReference type="EMBL" id="BIXY01000075">
    <property type="protein sequence ID" value="GCF10572.1"/>
    <property type="molecule type" value="Genomic_DNA"/>
</dbReference>
<proteinExistence type="predicted"/>
<feature type="compositionally biased region" description="Polar residues" evidence="1">
    <location>
        <begin position="165"/>
        <end position="225"/>
    </location>
</feature>
<feature type="region of interest" description="Disordered" evidence="1">
    <location>
        <begin position="296"/>
        <end position="429"/>
    </location>
</feature>
<feature type="compositionally biased region" description="Low complexity" evidence="1">
    <location>
        <begin position="138"/>
        <end position="147"/>
    </location>
</feature>
<evidence type="ECO:0000313" key="3">
    <source>
        <dbReference type="Proteomes" id="UP000322530"/>
    </source>
</evidence>
<evidence type="ECO:0000313" key="2">
    <source>
        <dbReference type="EMBL" id="GCF10572.1"/>
    </source>
</evidence>
<dbReference type="Proteomes" id="UP000322530">
    <property type="component" value="Unassembled WGS sequence"/>
</dbReference>
<reference evidence="2 3" key="1">
    <citation type="submission" date="2019-01" db="EMBL/GenBank/DDBJ databases">
        <title>Draft genome sequence of Dictyobacter sp. Uno17.</title>
        <authorList>
            <person name="Wang C.M."/>
            <person name="Zheng Y."/>
            <person name="Sakai Y."/>
            <person name="Abe K."/>
            <person name="Yokota A."/>
            <person name="Yabe S."/>
        </authorList>
    </citation>
    <scope>NUCLEOTIDE SEQUENCE [LARGE SCALE GENOMIC DNA]</scope>
    <source>
        <strain evidence="2 3">Uno17</strain>
    </source>
</reference>
<keyword evidence="3" id="KW-1185">Reference proteome</keyword>
<sequence length="429" mass="47440">MAINRSPIVGVFDEQGSAEHAIEELYQAGIPSDRISYSGSHASATGGNFIESIKKLFTGGHNKTAQDVANDLNAMGLSNEEAHYYAQEFDAGRTLVAVQSDEQGQNALAILRSNGAHGYHGQWNRNPATKYADTATTNTTSDYTQSDPQRSTVQPGIQSAGVPQDASSYTASGSTNANTYPTTPAENNSRNTTSSGYTDTNRADTTYNQDVNDPTYSSQQGYSDANRSKRGLNDPTDINRQGFSDPTRATNDYNQDVNSSAYRNAQSSTDPNRMTNTYNQNANDVAYSNQQDYNTQNQPVQQGYTDPDAYNQNTTDPTYTNQQDYSNANAAGQQGYVDPNRPTNAYNQDVNDPYANQQGYNKPNLTGQQGYVDPNRPMNTYNQDTTAERNQFDDPKTQSQRPVERFDSERNPDSDYDREKRNSFDKDQL</sequence>
<dbReference type="OrthoDB" id="166956at2"/>
<comment type="caution">
    <text evidence="2">The sequence shown here is derived from an EMBL/GenBank/DDBJ whole genome shotgun (WGS) entry which is preliminary data.</text>
</comment>
<evidence type="ECO:0000256" key="1">
    <source>
        <dbReference type="SAM" id="MobiDB-lite"/>
    </source>
</evidence>
<name>A0A5A5TGY0_9CHLR</name>
<feature type="compositionally biased region" description="Basic and acidic residues" evidence="1">
    <location>
        <begin position="386"/>
        <end position="429"/>
    </location>
</feature>
<accession>A0A5A5TGY0</accession>
<dbReference type="AlphaFoldDB" id="A0A5A5TGY0"/>
<dbReference type="RefSeq" id="WP_149403446.1">
    <property type="nucleotide sequence ID" value="NZ_BIXY01000075.1"/>
</dbReference>
<feature type="compositionally biased region" description="Polar residues" evidence="1">
    <location>
        <begin position="296"/>
        <end position="332"/>
    </location>
</feature>
<gene>
    <name evidence="2" type="ORF">KDI_41360</name>
</gene>
<feature type="compositionally biased region" description="Polar residues" evidence="1">
    <location>
        <begin position="341"/>
        <end position="369"/>
    </location>
</feature>